<reference evidence="3 4" key="1">
    <citation type="submission" date="2020-02" db="EMBL/GenBank/DDBJ databases">
        <title>Draft genome sequence of Rhizobium tropici.</title>
        <authorList>
            <person name="Khayi S."/>
            <person name="Jemo M."/>
        </authorList>
    </citation>
    <scope>NUCLEOTIDE SEQUENCE [LARGE SCALE GENOMIC DNA]</scope>
    <source>
        <strain evidence="3 4">A12</strain>
    </source>
</reference>
<reference evidence="2 5" key="2">
    <citation type="submission" date="2020-08" db="EMBL/GenBank/DDBJ databases">
        <title>Genomic Encyclopedia of Type Strains, Phase IV (KMG-V): Genome sequencing to study the core and pangenomes of soil and plant-associated prokaryotes.</title>
        <authorList>
            <person name="Whitman W."/>
        </authorList>
    </citation>
    <scope>NUCLEOTIDE SEQUENCE [LARGE SCALE GENOMIC DNA]</scope>
    <source>
        <strain evidence="2 5">SEMIA 4059</strain>
    </source>
</reference>
<dbReference type="RefSeq" id="WP_135488115.1">
    <property type="nucleotide sequence ID" value="NZ_JAADZA010000005.1"/>
</dbReference>
<comment type="caution">
    <text evidence="3">The sequence shown here is derived from an EMBL/GenBank/DDBJ whole genome shotgun (WGS) entry which is preliminary data.</text>
</comment>
<organism evidence="3 4">
    <name type="scientific">Rhizobium tropici</name>
    <dbReference type="NCBI Taxonomy" id="398"/>
    <lineage>
        <taxon>Bacteria</taxon>
        <taxon>Pseudomonadati</taxon>
        <taxon>Pseudomonadota</taxon>
        <taxon>Alphaproteobacteria</taxon>
        <taxon>Hyphomicrobiales</taxon>
        <taxon>Rhizobiaceae</taxon>
        <taxon>Rhizobium/Agrobacterium group</taxon>
        <taxon>Rhizobium</taxon>
    </lineage>
</organism>
<dbReference type="EMBL" id="JAADZA010000005">
    <property type="protein sequence ID" value="NEV10660.1"/>
    <property type="molecule type" value="Genomic_DNA"/>
</dbReference>
<proteinExistence type="predicted"/>
<accession>A0A6P1C0L9</accession>
<evidence type="ECO:0000313" key="2">
    <source>
        <dbReference type="EMBL" id="MBB6492996.1"/>
    </source>
</evidence>
<evidence type="ECO:0000313" key="3">
    <source>
        <dbReference type="EMBL" id="NEV10660.1"/>
    </source>
</evidence>
<dbReference type="EMBL" id="JACHBF010000009">
    <property type="protein sequence ID" value="MBB6492996.1"/>
    <property type="molecule type" value="Genomic_DNA"/>
</dbReference>
<name>A0A6P1C0L9_RHITR</name>
<evidence type="ECO:0000313" key="5">
    <source>
        <dbReference type="Proteomes" id="UP000526625"/>
    </source>
</evidence>
<feature type="compositionally biased region" description="Basic and acidic residues" evidence="1">
    <location>
        <begin position="1"/>
        <end position="19"/>
    </location>
</feature>
<feature type="region of interest" description="Disordered" evidence="1">
    <location>
        <begin position="1"/>
        <end position="35"/>
    </location>
</feature>
<dbReference type="AlphaFoldDB" id="A0A6P1C0L9"/>
<sequence>MTDTRRDNGNSKTEHDATRNRAGSVPADQTKGEIDAASEHVKERAADDVPNIEAEKEAVRQHGDAFVVKSDLDDADQREATPGTREQP</sequence>
<evidence type="ECO:0000313" key="4">
    <source>
        <dbReference type="Proteomes" id="UP000471190"/>
    </source>
</evidence>
<dbReference type="Proteomes" id="UP000471190">
    <property type="component" value="Unassembled WGS sequence"/>
</dbReference>
<feature type="compositionally biased region" description="Basic and acidic residues" evidence="1">
    <location>
        <begin position="70"/>
        <end position="79"/>
    </location>
</feature>
<dbReference type="Proteomes" id="UP000526625">
    <property type="component" value="Unassembled WGS sequence"/>
</dbReference>
<keyword evidence="5" id="KW-1185">Reference proteome</keyword>
<protein>
    <submittedName>
        <fullName evidence="3">Uncharacterized protein</fullName>
    </submittedName>
</protein>
<feature type="region of interest" description="Disordered" evidence="1">
    <location>
        <begin position="57"/>
        <end position="88"/>
    </location>
</feature>
<evidence type="ECO:0000256" key="1">
    <source>
        <dbReference type="SAM" id="MobiDB-lite"/>
    </source>
</evidence>
<gene>
    <name evidence="2" type="ORF">GGD45_003422</name>
    <name evidence="3" type="ORF">GXW80_06600</name>
</gene>